<reference evidence="2" key="1">
    <citation type="submission" date="2016-11" db="EMBL/GenBank/DDBJ databases">
        <title>The genome sequence of Colletotrichum cuscutae.</title>
        <authorList>
            <person name="Baroncelli R."/>
        </authorList>
    </citation>
    <scope>NUCLEOTIDE SEQUENCE</scope>
    <source>
        <strain evidence="2">IMI 304802</strain>
    </source>
</reference>
<keyword evidence="1" id="KW-1133">Transmembrane helix</keyword>
<name>A0AAI9U3Y7_9PEZI</name>
<keyword evidence="3" id="KW-1185">Reference proteome</keyword>
<keyword evidence="1" id="KW-0812">Transmembrane</keyword>
<accession>A0AAI9U3Y7</accession>
<keyword evidence="1" id="KW-0472">Membrane</keyword>
<feature type="non-terminal residue" evidence="2">
    <location>
        <position position="1"/>
    </location>
</feature>
<dbReference type="Proteomes" id="UP001239213">
    <property type="component" value="Unassembled WGS sequence"/>
</dbReference>
<protein>
    <submittedName>
        <fullName evidence="2">Uncharacterized protein</fullName>
    </submittedName>
</protein>
<sequence length="50" mass="5532">IYLYILPLLAARAVLGIIYTVLIHGISGYSHCLARLLKGILYTIILGVYI</sequence>
<evidence type="ECO:0000313" key="3">
    <source>
        <dbReference type="Proteomes" id="UP001239213"/>
    </source>
</evidence>
<proteinExistence type="predicted"/>
<feature type="transmembrane region" description="Helical" evidence="1">
    <location>
        <begin position="6"/>
        <end position="25"/>
    </location>
</feature>
<dbReference type="EMBL" id="MPDP01000299">
    <property type="protein sequence ID" value="KAK1451219.1"/>
    <property type="molecule type" value="Genomic_DNA"/>
</dbReference>
<evidence type="ECO:0000256" key="1">
    <source>
        <dbReference type="SAM" id="Phobius"/>
    </source>
</evidence>
<dbReference type="AlphaFoldDB" id="A0AAI9U3Y7"/>
<gene>
    <name evidence="2" type="ORF">CCUS01_11005</name>
</gene>
<evidence type="ECO:0000313" key="2">
    <source>
        <dbReference type="EMBL" id="KAK1451219.1"/>
    </source>
</evidence>
<comment type="caution">
    <text evidence="2">The sequence shown here is derived from an EMBL/GenBank/DDBJ whole genome shotgun (WGS) entry which is preliminary data.</text>
</comment>
<organism evidence="2 3">
    <name type="scientific">Colletotrichum cuscutae</name>
    <dbReference type="NCBI Taxonomy" id="1209917"/>
    <lineage>
        <taxon>Eukaryota</taxon>
        <taxon>Fungi</taxon>
        <taxon>Dikarya</taxon>
        <taxon>Ascomycota</taxon>
        <taxon>Pezizomycotina</taxon>
        <taxon>Sordariomycetes</taxon>
        <taxon>Hypocreomycetidae</taxon>
        <taxon>Glomerellales</taxon>
        <taxon>Glomerellaceae</taxon>
        <taxon>Colletotrichum</taxon>
        <taxon>Colletotrichum acutatum species complex</taxon>
    </lineage>
</organism>